<protein>
    <submittedName>
        <fullName evidence="9">PREDICTED: disease resistance</fullName>
    </submittedName>
</protein>
<keyword evidence="1" id="KW-0677">Repeat</keyword>
<evidence type="ECO:0000256" key="2">
    <source>
        <dbReference type="ARBA" id="ARBA00022741"/>
    </source>
</evidence>
<gene>
    <name evidence="9" type="ORF">ALMOND_2B029847</name>
</gene>
<dbReference type="AlphaFoldDB" id="A0A5E4G076"/>
<dbReference type="Gramene" id="VVA33050">
    <property type="protein sequence ID" value="VVA33050"/>
    <property type="gene ID" value="Prudul26B029847"/>
</dbReference>
<proteinExistence type="predicted"/>
<feature type="domain" description="NB-ARC" evidence="5">
    <location>
        <begin position="302"/>
        <end position="340"/>
    </location>
</feature>
<reference evidence="10" key="1">
    <citation type="journal article" date="2020" name="Plant J.">
        <title>Transposons played a major role in the diversification between the closely related almond and peach genomes: results from the almond genome sequence.</title>
        <authorList>
            <person name="Alioto T."/>
            <person name="Alexiou K.G."/>
            <person name="Bardil A."/>
            <person name="Barteri F."/>
            <person name="Castanera R."/>
            <person name="Cruz F."/>
            <person name="Dhingra A."/>
            <person name="Duval H."/>
            <person name="Fernandez I Marti A."/>
            <person name="Frias L."/>
            <person name="Galan B."/>
            <person name="Garcia J.L."/>
            <person name="Howad W."/>
            <person name="Gomez-Garrido J."/>
            <person name="Gut M."/>
            <person name="Julca I."/>
            <person name="Morata J."/>
            <person name="Puigdomenech P."/>
            <person name="Ribeca P."/>
            <person name="Rubio Cabetas M.J."/>
            <person name="Vlasova A."/>
            <person name="Wirthensohn M."/>
            <person name="Garcia-Mas J."/>
            <person name="Gabaldon T."/>
            <person name="Casacuberta J.M."/>
            <person name="Arus P."/>
        </authorList>
    </citation>
    <scope>NUCLEOTIDE SEQUENCE [LARGE SCALE GENOMIC DNA]</scope>
    <source>
        <strain evidence="10">cv. Texas</strain>
    </source>
</reference>
<feature type="domain" description="NB-ARC" evidence="5">
    <location>
        <begin position="342"/>
        <end position="429"/>
    </location>
</feature>
<evidence type="ECO:0000256" key="4">
    <source>
        <dbReference type="ARBA" id="ARBA00022840"/>
    </source>
</evidence>
<feature type="domain" description="Disease resistance R13L4/SHOC-2-like LRR" evidence="8">
    <location>
        <begin position="655"/>
        <end position="857"/>
    </location>
</feature>
<dbReference type="InterPro" id="IPR002182">
    <property type="entry name" value="NB-ARC"/>
</dbReference>
<evidence type="ECO:0000259" key="6">
    <source>
        <dbReference type="Pfam" id="PF18052"/>
    </source>
</evidence>
<evidence type="ECO:0000313" key="9">
    <source>
        <dbReference type="EMBL" id="VVA33050.1"/>
    </source>
</evidence>
<dbReference type="InterPro" id="IPR036388">
    <property type="entry name" value="WH-like_DNA-bd_sf"/>
</dbReference>
<dbReference type="GO" id="GO:0005524">
    <property type="term" value="F:ATP binding"/>
    <property type="evidence" value="ECO:0007669"/>
    <property type="project" value="UniProtKB-KW"/>
</dbReference>
<dbReference type="InterPro" id="IPR041118">
    <property type="entry name" value="Rx_N"/>
</dbReference>
<dbReference type="EMBL" id="CABIKO010000271">
    <property type="protein sequence ID" value="VVA33050.1"/>
    <property type="molecule type" value="Genomic_DNA"/>
</dbReference>
<dbReference type="InterPro" id="IPR032675">
    <property type="entry name" value="LRR_dom_sf"/>
</dbReference>
<dbReference type="InParanoid" id="A0A5E4G076"/>
<evidence type="ECO:0000313" key="10">
    <source>
        <dbReference type="Proteomes" id="UP000327085"/>
    </source>
</evidence>
<dbReference type="Gene3D" id="3.40.50.300">
    <property type="entry name" value="P-loop containing nucleotide triphosphate hydrolases"/>
    <property type="match status" value="2"/>
</dbReference>
<evidence type="ECO:0000259" key="7">
    <source>
        <dbReference type="Pfam" id="PF23559"/>
    </source>
</evidence>
<dbReference type="Gene3D" id="1.20.5.4130">
    <property type="match status" value="1"/>
</dbReference>
<dbReference type="GO" id="GO:0006952">
    <property type="term" value="P:defense response"/>
    <property type="evidence" value="ECO:0007669"/>
    <property type="project" value="UniProtKB-KW"/>
</dbReference>
<dbReference type="Pfam" id="PF23559">
    <property type="entry name" value="WHD_DRP"/>
    <property type="match status" value="1"/>
</dbReference>
<keyword evidence="4" id="KW-0067">ATP-binding</keyword>
<dbReference type="GO" id="GO:0051707">
    <property type="term" value="P:response to other organism"/>
    <property type="evidence" value="ECO:0007669"/>
    <property type="project" value="UniProtKB-ARBA"/>
</dbReference>
<dbReference type="PRINTS" id="PR00364">
    <property type="entry name" value="DISEASERSIST"/>
</dbReference>
<sequence>MSSWTSSSFKSSAPEEGLSIASISLEEEQEDPAATHHGYSNYVSSHVHIKPTHTSQPLDKDVVLRRIRQRKRDLYITADCSSIAFIKVAIYRYIQKLPFLSFGFTMGQFVYTIAENVMNGLASYAYQEICLAWGVTDELNKLKDTFSSIKLVILDAEEKQRKELRLSQWLGKLKDVCYDVDDMLNDFAFKELQMQMLILRGRGSIKEQVRIFFSGWNPVVFNFKMGHRIKEIRERLDVIAIEKSQFPLVERAGDWQSQSVPTERETHSFVQAYDVIGREDDKKQIIIHILNLTLKEKSRDVQENVSVISITGLGGIGKTTLVKLVYNDHRVVRHFDMRMWKKLQSALKDKQFLLVLDDVWDKGQIGVTTAKWIDLKALLNVGANGSKVIVTTRSESVASIMDSVCVHQLRGLPHESCMSLFIKRAFDRKGEEQRYPHLMEIAHGIAKKCEGVPLAVTTMGSLLCLKREKHFWSEVRDNDIWRLPQGNDDILPALKLSYDALSSYLKPCFVICSLFPKDYVFRSTDLVSLWMAQGFIQSSKGNQELEEIGLDYIRQLCSRSLFQIDEASIDFIVFKMHALVHDLAMSVSEEECLSVNFRPTSDTCKRVRHVSMSEDDLPMKGERVPEFLRQLKKVWTILFPVPGHVGTSSKSVLTACILRFKYLRVLDLSGSTFEMLPSSIGKLSRLRYLDLSKNPFIKKLPGSICNLLNLQTLLLSNCEKLRELPRDIGNLINLRTLVLTTNQMVLAGGIERLTSLRFLQVHNCSYLESLGQGIQCLTNLRMLVISNCENLKSLPPDMKCLTALKTLGISDCEKLDLMTSGGGIRGLRSVSISKASRLEALPHWLQDSANTLQSLRVKNCEDLKELPEWLQNFKLLQQLVIEYCPQLLALPQGMYHLGALRLLKIVGCSKLSERCKSNEGADWPKIAHVSKITLDGEIIASKDD</sequence>
<dbReference type="PANTHER" id="PTHR36766:SF61">
    <property type="entry name" value="NB-ARC DOMAIN DISEASE RESISTANCE PROTEIN"/>
    <property type="match status" value="1"/>
</dbReference>
<dbReference type="GO" id="GO:0043531">
    <property type="term" value="F:ADP binding"/>
    <property type="evidence" value="ECO:0007669"/>
    <property type="project" value="InterPro"/>
</dbReference>
<dbReference type="SUPFAM" id="SSF52058">
    <property type="entry name" value="L domain-like"/>
    <property type="match status" value="1"/>
</dbReference>
<dbReference type="Proteomes" id="UP000327085">
    <property type="component" value="Chromosome 5"/>
</dbReference>
<keyword evidence="3" id="KW-0611">Plant defense</keyword>
<dbReference type="SUPFAM" id="SSF52540">
    <property type="entry name" value="P-loop containing nucleoside triphosphate hydrolases"/>
    <property type="match status" value="1"/>
</dbReference>
<dbReference type="Pfam" id="PF18052">
    <property type="entry name" value="Rx_N"/>
    <property type="match status" value="1"/>
</dbReference>
<dbReference type="Gene3D" id="3.80.10.10">
    <property type="entry name" value="Ribonuclease Inhibitor"/>
    <property type="match status" value="1"/>
</dbReference>
<keyword evidence="2" id="KW-0547">Nucleotide-binding</keyword>
<dbReference type="Pfam" id="PF23598">
    <property type="entry name" value="LRR_14"/>
    <property type="match status" value="1"/>
</dbReference>
<dbReference type="InterPro" id="IPR027417">
    <property type="entry name" value="P-loop_NTPase"/>
</dbReference>
<evidence type="ECO:0000256" key="3">
    <source>
        <dbReference type="ARBA" id="ARBA00022821"/>
    </source>
</evidence>
<organism evidence="9 10">
    <name type="scientific">Prunus dulcis</name>
    <name type="common">Almond</name>
    <name type="synonym">Amygdalus dulcis</name>
    <dbReference type="NCBI Taxonomy" id="3755"/>
    <lineage>
        <taxon>Eukaryota</taxon>
        <taxon>Viridiplantae</taxon>
        <taxon>Streptophyta</taxon>
        <taxon>Embryophyta</taxon>
        <taxon>Tracheophyta</taxon>
        <taxon>Spermatophyta</taxon>
        <taxon>Magnoliopsida</taxon>
        <taxon>eudicotyledons</taxon>
        <taxon>Gunneridae</taxon>
        <taxon>Pentapetalae</taxon>
        <taxon>rosids</taxon>
        <taxon>fabids</taxon>
        <taxon>Rosales</taxon>
        <taxon>Rosaceae</taxon>
        <taxon>Amygdaloideae</taxon>
        <taxon>Amygdaleae</taxon>
        <taxon>Prunus</taxon>
    </lineage>
</organism>
<dbReference type="Pfam" id="PF00931">
    <property type="entry name" value="NB-ARC"/>
    <property type="match status" value="2"/>
</dbReference>
<name>A0A5E4G076_PRUDU</name>
<dbReference type="InterPro" id="IPR055414">
    <property type="entry name" value="LRR_R13L4/SHOC2-like"/>
</dbReference>
<feature type="domain" description="Disease resistance N-terminal" evidence="6">
    <location>
        <begin position="116"/>
        <end position="195"/>
    </location>
</feature>
<feature type="domain" description="Disease resistance protein winged helix" evidence="7">
    <location>
        <begin position="514"/>
        <end position="584"/>
    </location>
</feature>
<dbReference type="FunFam" id="1.10.10.10:FF:000322">
    <property type="entry name" value="Probable disease resistance protein At1g63360"/>
    <property type="match status" value="1"/>
</dbReference>
<dbReference type="InterPro" id="IPR058922">
    <property type="entry name" value="WHD_DRP"/>
</dbReference>
<accession>A0A5E4G076</accession>
<dbReference type="PANTHER" id="PTHR36766">
    <property type="entry name" value="PLANT BROAD-SPECTRUM MILDEW RESISTANCE PROTEIN RPW8"/>
    <property type="match status" value="1"/>
</dbReference>
<evidence type="ECO:0000259" key="5">
    <source>
        <dbReference type="Pfam" id="PF00931"/>
    </source>
</evidence>
<evidence type="ECO:0000256" key="1">
    <source>
        <dbReference type="ARBA" id="ARBA00022737"/>
    </source>
</evidence>
<dbReference type="Gene3D" id="1.10.10.10">
    <property type="entry name" value="Winged helix-like DNA-binding domain superfamily/Winged helix DNA-binding domain"/>
    <property type="match status" value="1"/>
</dbReference>
<evidence type="ECO:0000259" key="8">
    <source>
        <dbReference type="Pfam" id="PF23598"/>
    </source>
</evidence>
<dbReference type="OMA" id="VCYDVDD"/>